<dbReference type="Gramene" id="GBG58958">
    <property type="protein sequence ID" value="GBG58958"/>
    <property type="gene ID" value="CBR_g24308"/>
</dbReference>
<name>A0A388JMD1_CHABU</name>
<organism evidence="2 3">
    <name type="scientific">Chara braunii</name>
    <name type="common">Braun's stonewort</name>
    <dbReference type="NCBI Taxonomy" id="69332"/>
    <lineage>
        <taxon>Eukaryota</taxon>
        <taxon>Viridiplantae</taxon>
        <taxon>Streptophyta</taxon>
        <taxon>Charophyceae</taxon>
        <taxon>Charales</taxon>
        <taxon>Characeae</taxon>
        <taxon>Chara</taxon>
    </lineage>
</organism>
<dbReference type="AlphaFoldDB" id="A0A388JMD1"/>
<protein>
    <recommendedName>
        <fullName evidence="1">Reverse transcriptase domain-containing protein</fullName>
    </recommendedName>
</protein>
<keyword evidence="3" id="KW-1185">Reference proteome</keyword>
<sequence>MEVGKLMQLYTTAGAFSEKGKRKEIKELVGKVIRKKIGVNARHKTTVSVRYDRDIKKREVRAELQKWISESKVHAAVKGVLKRRARVVWKRNRTVANILCNHIAAAKSEEGECTCARYDLPRAEGHVVARIAQVPGVKELICNGKNITRPTRGTEGRELGERIFTALKAAMWDHVDIQQQDIQVERCYVQQTHASSAITEEEVAEVRKRYGHLVITPMDRNAGEIVLLCPSTYQHALKKMFIYNGAYRQEEVNEKEAMAAARDDYKKARLEKIAEWDRKGKVGCAEPTKTGSRRVARALNVLLARLPEATHFNMGVTTHLKEKLTQVERRCNSKKGEAMVLLRSYDIKEMFTSLPHNAIRNAVDWLLQEWEARGREKVSVSRRGREVVMNQRSRGKGYVQISFQLIREYVKFELNHTYTTCRGRLLKQIIGIPMGKNSSPPLACILCARYETRFMRSLGKDRALFQGISFMDDVTTGVLVDKRNEGSFRKAERIMEAFEECYGRRLVLVKTDEGGNTIDFIGTKVTATAGPIRFLITPQLKNQETIINRDIPFKSFQDYHSYSDKRAKYGAIIGTLHRIRRLTNAGSAVIQSIMAMRLELRRRGYPPTFFASALAKFARGTIVSEDSWRTLLDSMMVKYDRRVQSEGKRGRR</sequence>
<dbReference type="EMBL" id="BFEA01000002">
    <property type="protein sequence ID" value="GBG58958.1"/>
    <property type="molecule type" value="Genomic_DNA"/>
</dbReference>
<dbReference type="Proteomes" id="UP000265515">
    <property type="component" value="Unassembled WGS sequence"/>
</dbReference>
<dbReference type="InterPro" id="IPR000477">
    <property type="entry name" value="RT_dom"/>
</dbReference>
<dbReference type="PANTHER" id="PTHR21301:SF10">
    <property type="entry name" value="REVERSE TRANSCRIPTASE DOMAIN-CONTAINING PROTEIN"/>
    <property type="match status" value="1"/>
</dbReference>
<dbReference type="PANTHER" id="PTHR21301">
    <property type="entry name" value="REVERSE TRANSCRIPTASE"/>
    <property type="match status" value="1"/>
</dbReference>
<evidence type="ECO:0000259" key="1">
    <source>
        <dbReference type="PROSITE" id="PS50878"/>
    </source>
</evidence>
<dbReference type="PROSITE" id="PS50878">
    <property type="entry name" value="RT_POL"/>
    <property type="match status" value="1"/>
</dbReference>
<evidence type="ECO:0000313" key="2">
    <source>
        <dbReference type="EMBL" id="GBG58958.1"/>
    </source>
</evidence>
<comment type="caution">
    <text evidence="2">The sequence shown here is derived from an EMBL/GenBank/DDBJ whole genome shotgun (WGS) entry which is preliminary data.</text>
</comment>
<proteinExistence type="predicted"/>
<evidence type="ECO:0000313" key="3">
    <source>
        <dbReference type="Proteomes" id="UP000265515"/>
    </source>
</evidence>
<gene>
    <name evidence="2" type="ORF">CBR_g24308</name>
</gene>
<accession>A0A388JMD1</accession>
<reference evidence="2 3" key="1">
    <citation type="journal article" date="2018" name="Cell">
        <title>The Chara Genome: Secondary Complexity and Implications for Plant Terrestrialization.</title>
        <authorList>
            <person name="Nishiyama T."/>
            <person name="Sakayama H."/>
            <person name="Vries J.D."/>
            <person name="Buschmann H."/>
            <person name="Saint-Marcoux D."/>
            <person name="Ullrich K.K."/>
            <person name="Haas F.B."/>
            <person name="Vanderstraeten L."/>
            <person name="Becker D."/>
            <person name="Lang D."/>
            <person name="Vosolsobe S."/>
            <person name="Rombauts S."/>
            <person name="Wilhelmsson P.K.I."/>
            <person name="Janitza P."/>
            <person name="Kern R."/>
            <person name="Heyl A."/>
            <person name="Rumpler F."/>
            <person name="Villalobos L.I.A.C."/>
            <person name="Clay J.M."/>
            <person name="Skokan R."/>
            <person name="Toyoda A."/>
            <person name="Suzuki Y."/>
            <person name="Kagoshima H."/>
            <person name="Schijlen E."/>
            <person name="Tajeshwar N."/>
            <person name="Catarino B."/>
            <person name="Hetherington A.J."/>
            <person name="Saltykova A."/>
            <person name="Bonnot C."/>
            <person name="Breuninger H."/>
            <person name="Symeonidi A."/>
            <person name="Radhakrishnan G.V."/>
            <person name="Van Nieuwerburgh F."/>
            <person name="Deforce D."/>
            <person name="Chang C."/>
            <person name="Karol K.G."/>
            <person name="Hedrich R."/>
            <person name="Ulvskov P."/>
            <person name="Glockner G."/>
            <person name="Delwiche C.F."/>
            <person name="Petrasek J."/>
            <person name="Van de Peer Y."/>
            <person name="Friml J."/>
            <person name="Beilby M."/>
            <person name="Dolan L."/>
            <person name="Kohara Y."/>
            <person name="Sugano S."/>
            <person name="Fujiyama A."/>
            <person name="Delaux P.-M."/>
            <person name="Quint M."/>
            <person name="TheiBen G."/>
            <person name="Hagemann M."/>
            <person name="Harholt J."/>
            <person name="Dunand C."/>
            <person name="Zachgo S."/>
            <person name="Langdale J."/>
            <person name="Maumus F."/>
            <person name="Straeten D.V.D."/>
            <person name="Gould S.B."/>
            <person name="Rensing S.A."/>
        </authorList>
    </citation>
    <scope>NUCLEOTIDE SEQUENCE [LARGE SCALE GENOMIC DNA]</scope>
    <source>
        <strain evidence="2 3">S276</strain>
    </source>
</reference>
<feature type="domain" description="Reverse transcriptase" evidence="1">
    <location>
        <begin position="254"/>
        <end position="525"/>
    </location>
</feature>